<evidence type="ECO:0000256" key="2">
    <source>
        <dbReference type="ARBA" id="ARBA00023239"/>
    </source>
</evidence>
<evidence type="ECO:0000313" key="4">
    <source>
        <dbReference type="EMBL" id="KAF7180807.1"/>
    </source>
</evidence>
<feature type="domain" description="HpcH/HpaI aldolase/citrate lyase" evidence="3">
    <location>
        <begin position="48"/>
        <end position="222"/>
    </location>
</feature>
<dbReference type="Gene3D" id="3.20.20.60">
    <property type="entry name" value="Phosphoenolpyruvate-binding domains"/>
    <property type="match status" value="1"/>
</dbReference>
<dbReference type="InterPro" id="IPR040442">
    <property type="entry name" value="Pyrv_kinase-like_dom_sf"/>
</dbReference>
<dbReference type="PANTHER" id="PTHR30502:SF8">
    <property type="entry name" value="SYNTHASE, PUTATIVE-RELATED"/>
    <property type="match status" value="1"/>
</dbReference>
<dbReference type="InterPro" id="IPR050251">
    <property type="entry name" value="HpcH-HpaI_aldolase"/>
</dbReference>
<dbReference type="AlphaFoldDB" id="A0A8H6V7S4"/>
<keyword evidence="1" id="KW-0479">Metal-binding</keyword>
<dbReference type="GO" id="GO:0016832">
    <property type="term" value="F:aldehyde-lyase activity"/>
    <property type="evidence" value="ECO:0007669"/>
    <property type="project" value="TreeGrafter"/>
</dbReference>
<dbReference type="PANTHER" id="PTHR30502">
    <property type="entry name" value="2-KETO-3-DEOXY-L-RHAMNONATE ALDOLASE"/>
    <property type="match status" value="1"/>
</dbReference>
<dbReference type="GO" id="GO:0005737">
    <property type="term" value="C:cytoplasm"/>
    <property type="evidence" value="ECO:0007669"/>
    <property type="project" value="TreeGrafter"/>
</dbReference>
<sequence length="391" mass="43471">MGSNANDRSERFGDMRDYMSNTLFQPHRARDAIRDAHQGKIPTLLGYYAGLASVPITRWLAPMGFDYVWIDWEHSAMNIETMTTMVHEAVFLSNGRTIPWVRVPGHDHATMAYALDAGASIVVPQVDTVEQAKEARGAVKFGRKNGGHRSAPPFRYVHGLTDVPLDKDHSLWENFNRQSGFMIQVESLEGIQNLDAILTEVPEIDAVWLGTIDARVSMGLPGGHGIVGTEPEWLEAVELFHKTLRKHDKPYSGFCLAKGDSFLKGKSYMSMCIVAGDTLKLSEMMDHLTDRRAEMTQKQNGANPASNVAVGDAELHFLLGFALDKEQERGFSSQPTFSAIGSRFVLGPALHINIERARAIQVTGQESDRPERVIKDMIREAYEVGQFLKSG</sequence>
<keyword evidence="2" id="KW-0456">Lyase</keyword>
<dbReference type="Pfam" id="PF03328">
    <property type="entry name" value="HpcH_HpaI"/>
    <property type="match status" value="1"/>
</dbReference>
<keyword evidence="5" id="KW-1185">Reference proteome</keyword>
<evidence type="ECO:0000313" key="5">
    <source>
        <dbReference type="Proteomes" id="UP000641853"/>
    </source>
</evidence>
<reference evidence="4" key="1">
    <citation type="submission" date="2020-06" db="EMBL/GenBank/DDBJ databases">
        <title>Draft genome sequences of strains closely related to Aspergillus parafelis and Aspergillus hiratsukae.</title>
        <authorList>
            <person name="Dos Santos R.A.C."/>
            <person name="Rivero-Menendez O."/>
            <person name="Steenwyk J.L."/>
            <person name="Mead M.E."/>
            <person name="Goldman G.H."/>
            <person name="Alastruey-Izquierdo A."/>
            <person name="Rokas A."/>
        </authorList>
    </citation>
    <scope>NUCLEOTIDE SEQUENCE</scope>
    <source>
        <strain evidence="4">CNM-CM7691</strain>
    </source>
</reference>
<organism evidence="4 5">
    <name type="scientific">Aspergillus felis</name>
    <dbReference type="NCBI Taxonomy" id="1287682"/>
    <lineage>
        <taxon>Eukaryota</taxon>
        <taxon>Fungi</taxon>
        <taxon>Dikarya</taxon>
        <taxon>Ascomycota</taxon>
        <taxon>Pezizomycotina</taxon>
        <taxon>Eurotiomycetes</taxon>
        <taxon>Eurotiomycetidae</taxon>
        <taxon>Eurotiales</taxon>
        <taxon>Aspergillaceae</taxon>
        <taxon>Aspergillus</taxon>
        <taxon>Aspergillus subgen. Fumigati</taxon>
    </lineage>
</organism>
<proteinExistence type="predicted"/>
<dbReference type="Proteomes" id="UP000641853">
    <property type="component" value="Unassembled WGS sequence"/>
</dbReference>
<protein>
    <recommendedName>
        <fullName evidence="3">HpcH/HpaI aldolase/citrate lyase domain-containing protein</fullName>
    </recommendedName>
</protein>
<dbReference type="EMBL" id="JACBAG010001830">
    <property type="protein sequence ID" value="KAF7180807.1"/>
    <property type="molecule type" value="Genomic_DNA"/>
</dbReference>
<dbReference type="GO" id="GO:0046872">
    <property type="term" value="F:metal ion binding"/>
    <property type="evidence" value="ECO:0007669"/>
    <property type="project" value="UniProtKB-KW"/>
</dbReference>
<accession>A0A8H6V7S4</accession>
<evidence type="ECO:0000256" key="1">
    <source>
        <dbReference type="ARBA" id="ARBA00022723"/>
    </source>
</evidence>
<dbReference type="SUPFAM" id="SSF51621">
    <property type="entry name" value="Phosphoenolpyruvate/pyruvate domain"/>
    <property type="match status" value="1"/>
</dbReference>
<name>A0A8H6V7S4_9EURO</name>
<dbReference type="InterPro" id="IPR005000">
    <property type="entry name" value="Aldolase/citrate-lyase_domain"/>
</dbReference>
<gene>
    <name evidence="4" type="ORF">CNMCM7691_010098</name>
</gene>
<comment type="caution">
    <text evidence="4">The sequence shown here is derived from an EMBL/GenBank/DDBJ whole genome shotgun (WGS) entry which is preliminary data.</text>
</comment>
<evidence type="ECO:0000259" key="3">
    <source>
        <dbReference type="Pfam" id="PF03328"/>
    </source>
</evidence>
<dbReference type="InterPro" id="IPR015813">
    <property type="entry name" value="Pyrv/PenolPyrv_kinase-like_dom"/>
</dbReference>